<feature type="domain" description="VOC" evidence="1">
    <location>
        <begin position="2"/>
        <end position="116"/>
    </location>
</feature>
<dbReference type="InterPro" id="IPR037523">
    <property type="entry name" value="VOC_core"/>
</dbReference>
<proteinExistence type="predicted"/>
<dbReference type="AlphaFoldDB" id="A0A2T5HZS6"/>
<evidence type="ECO:0000313" key="2">
    <source>
        <dbReference type="EMBL" id="PTQ77071.1"/>
    </source>
</evidence>
<evidence type="ECO:0000313" key="3">
    <source>
        <dbReference type="Proteomes" id="UP000244152"/>
    </source>
</evidence>
<gene>
    <name evidence="2" type="ORF">C8R21_1573</name>
</gene>
<reference evidence="2 3" key="1">
    <citation type="submission" date="2018-04" db="EMBL/GenBank/DDBJ databases">
        <title>Active sludge and wastewater microbial communities from Klosterneuburg, Austria.</title>
        <authorList>
            <person name="Wagner M."/>
        </authorList>
    </citation>
    <scope>NUCLEOTIDE SEQUENCE [LARGE SCALE GENOMIC DNA]</scope>
    <source>
        <strain evidence="2 3">Nl12</strain>
    </source>
</reference>
<name>A0A2T5HZS6_9PROT</name>
<dbReference type="Pfam" id="PF00903">
    <property type="entry name" value="Glyoxalase"/>
    <property type="match status" value="1"/>
</dbReference>
<dbReference type="EMBL" id="QAOK01000057">
    <property type="protein sequence ID" value="PTQ77071.1"/>
    <property type="molecule type" value="Genomic_DNA"/>
</dbReference>
<dbReference type="SUPFAM" id="SSF54593">
    <property type="entry name" value="Glyoxalase/Bleomycin resistance protein/Dihydroxybiphenyl dioxygenase"/>
    <property type="match status" value="1"/>
</dbReference>
<accession>A0A2T5HZS6</accession>
<keyword evidence="2" id="KW-0560">Oxidoreductase</keyword>
<dbReference type="Gene3D" id="3.10.180.10">
    <property type="entry name" value="2,3-Dihydroxybiphenyl 1,2-Dioxygenase, domain 1"/>
    <property type="match status" value="1"/>
</dbReference>
<keyword evidence="2" id="KW-0223">Dioxygenase</keyword>
<dbReference type="RefSeq" id="WP_107763433.1">
    <property type="nucleotide sequence ID" value="NZ_QAOK01000057.1"/>
</dbReference>
<sequence length="157" mass="17404">MKRFHVHVAVDDLNANIRFYSAVFGAEPSVRKPDYAKWMLEDPRINFAISQRGARAGLDHLGLQVDTDEELSALRSQVTTAEINRHEQADATCCYARSDKYWITDPQGIAWETYHTLGEAEIYGVDKAPKAGEAATCCAPPSKTVKAENRKAAAKCC</sequence>
<dbReference type="InterPro" id="IPR004360">
    <property type="entry name" value="Glyas_Fos-R_dOase_dom"/>
</dbReference>
<dbReference type="InterPro" id="IPR049789">
    <property type="entry name" value="ArsI/CadI-like"/>
</dbReference>
<dbReference type="NCBIfam" id="NF041414">
    <property type="entry name" value="ArsI_CadI_VOC"/>
    <property type="match status" value="1"/>
</dbReference>
<evidence type="ECO:0000259" key="1">
    <source>
        <dbReference type="PROSITE" id="PS51819"/>
    </source>
</evidence>
<dbReference type="PANTHER" id="PTHR41294">
    <property type="entry name" value="CADMIUM-INDUCED PROTEIN CADI"/>
    <property type="match status" value="1"/>
</dbReference>
<dbReference type="PROSITE" id="PS51819">
    <property type="entry name" value="VOC"/>
    <property type="match status" value="1"/>
</dbReference>
<organism evidence="2 3">
    <name type="scientific">Nitrosospira multiformis</name>
    <dbReference type="NCBI Taxonomy" id="1231"/>
    <lineage>
        <taxon>Bacteria</taxon>
        <taxon>Pseudomonadati</taxon>
        <taxon>Pseudomonadota</taxon>
        <taxon>Betaproteobacteria</taxon>
        <taxon>Nitrosomonadales</taxon>
        <taxon>Nitrosomonadaceae</taxon>
        <taxon>Nitrosospira</taxon>
    </lineage>
</organism>
<dbReference type="InterPro" id="IPR029068">
    <property type="entry name" value="Glyas_Bleomycin-R_OHBP_Dase"/>
</dbReference>
<dbReference type="PANTHER" id="PTHR41294:SF1">
    <property type="entry name" value="CADMIUM-INDUCED PROTEIN CADI"/>
    <property type="match status" value="1"/>
</dbReference>
<protein>
    <submittedName>
        <fullName evidence="2">Glyoxalase/bleomycin resistance protein/dioxygenase superfamily protein</fullName>
    </submittedName>
</protein>
<dbReference type="GO" id="GO:0051213">
    <property type="term" value="F:dioxygenase activity"/>
    <property type="evidence" value="ECO:0007669"/>
    <property type="project" value="UniProtKB-KW"/>
</dbReference>
<dbReference type="Proteomes" id="UP000244152">
    <property type="component" value="Unassembled WGS sequence"/>
</dbReference>
<comment type="caution">
    <text evidence="2">The sequence shown here is derived from an EMBL/GenBank/DDBJ whole genome shotgun (WGS) entry which is preliminary data.</text>
</comment>
<dbReference type="GO" id="GO:0046686">
    <property type="term" value="P:response to cadmium ion"/>
    <property type="evidence" value="ECO:0007669"/>
    <property type="project" value="TreeGrafter"/>
</dbReference>
<dbReference type="InterPro" id="IPR052393">
    <property type="entry name" value="Cadmium-induced_rsp"/>
</dbReference>